<dbReference type="SMART" id="SM00635">
    <property type="entry name" value="BID_2"/>
    <property type="match status" value="1"/>
</dbReference>
<dbReference type="Gene3D" id="2.60.40.10">
    <property type="entry name" value="Immunoglobulins"/>
    <property type="match status" value="1"/>
</dbReference>
<dbReference type="InterPro" id="IPR008964">
    <property type="entry name" value="Invasin/intimin_cell_adhesion"/>
</dbReference>
<sequence>MNKILLIFTLAAVLMMAGCSKEDVSGGTFIPPTHEQLMQTAYADNENTDGGGFSFTTDAPWMATVNEIEPQVAGPASIQAKPVARTADDNANNVVWLRLYNGNSEAYSGGAGTITLRIEIDQNYTGERREAMITIRSGNNNFTVTVVQEGTKHDGSQNEPPVKVTNIALDKTELILEAGDRATLTATVTPADATIKSVMWSSGNPSIATVNAVTGEITAIADGSTTITATSSSNKGVSASCTVTVGGNEPTIPPSQKLIARMENTYWYYSGAGNKEEDGNDIVNFFYDGKSRLTKMVVETYAETTDPSPGFGRRRIQAAAATPSTTARALVPVTITVDFTYGDRSVAYEITRKGEGAADSYRETGSAKLDDAGRVVSGKFLSYDDKGNNQPTQWTGNYELFYDAEGRLVKSISTDSDEERITWTGGNPTEVWWGTVDSYDLIDKASYGTVPNKTNLDLNWFVVLETEGWAFASGDSNNLFPLIGLTGKRSEHMAETVYSLGVPGSGSTYKYECRYQTDADGLLTKITRKYQKSSAEPYEVAEMAITYTE</sequence>
<accession>A0A4Q0UAP8</accession>
<gene>
    <name evidence="1" type="ORF">K8V47_10050</name>
</gene>
<reference evidence="1" key="2">
    <citation type="submission" date="2021-09" db="EMBL/GenBank/DDBJ databases">
        <authorList>
            <person name="Gilroy R."/>
        </authorList>
    </citation>
    <scope>NUCLEOTIDE SEQUENCE</scope>
    <source>
        <strain evidence="1">4100</strain>
    </source>
</reference>
<evidence type="ECO:0000313" key="2">
    <source>
        <dbReference type="Proteomes" id="UP000711407"/>
    </source>
</evidence>
<dbReference type="InterPro" id="IPR003343">
    <property type="entry name" value="Big_2"/>
</dbReference>
<dbReference type="InterPro" id="IPR013783">
    <property type="entry name" value="Ig-like_fold"/>
</dbReference>
<proteinExistence type="predicted"/>
<dbReference type="Gene3D" id="2.60.40.1080">
    <property type="match status" value="1"/>
</dbReference>
<dbReference type="AlphaFoldDB" id="A0A4Q0UAP8"/>
<dbReference type="Proteomes" id="UP000711407">
    <property type="component" value="Unassembled WGS sequence"/>
</dbReference>
<dbReference type="PROSITE" id="PS51257">
    <property type="entry name" value="PROKAR_LIPOPROTEIN"/>
    <property type="match status" value="1"/>
</dbReference>
<organism evidence="1 2">
    <name type="scientific">Candidatus Amulumruptor caecigallinarius</name>
    <dbReference type="NCBI Taxonomy" id="2109911"/>
    <lineage>
        <taxon>Bacteria</taxon>
        <taxon>Pseudomonadati</taxon>
        <taxon>Bacteroidota</taxon>
        <taxon>Bacteroidia</taxon>
        <taxon>Bacteroidales</taxon>
        <taxon>Muribaculaceae</taxon>
        <taxon>Candidatus Amulumruptor</taxon>
    </lineage>
</organism>
<evidence type="ECO:0000313" key="1">
    <source>
        <dbReference type="EMBL" id="HJE40081.1"/>
    </source>
</evidence>
<dbReference type="SUPFAM" id="SSF49373">
    <property type="entry name" value="Invasin/intimin cell-adhesion fragments"/>
    <property type="match status" value="1"/>
</dbReference>
<dbReference type="InterPro" id="IPR024361">
    <property type="entry name" value="BACON"/>
</dbReference>
<name>A0A4Q0UAP8_9BACT</name>
<dbReference type="Pfam" id="PF02368">
    <property type="entry name" value="Big_2"/>
    <property type="match status" value="1"/>
</dbReference>
<dbReference type="EMBL" id="DYXT01000053">
    <property type="protein sequence ID" value="HJE40081.1"/>
    <property type="molecule type" value="Genomic_DNA"/>
</dbReference>
<protein>
    <submittedName>
        <fullName evidence="1">Ig-like domain-containing protein</fullName>
    </submittedName>
</protein>
<dbReference type="Pfam" id="PF13004">
    <property type="entry name" value="BACON"/>
    <property type="match status" value="1"/>
</dbReference>
<comment type="caution">
    <text evidence="1">The sequence shown here is derived from an EMBL/GenBank/DDBJ whole genome shotgun (WGS) entry which is preliminary data.</text>
</comment>
<reference evidence="1" key="1">
    <citation type="journal article" date="2021" name="PeerJ">
        <title>Extensive microbial diversity within the chicken gut microbiome revealed by metagenomics and culture.</title>
        <authorList>
            <person name="Gilroy R."/>
            <person name="Ravi A."/>
            <person name="Getino M."/>
            <person name="Pursley I."/>
            <person name="Horton D.L."/>
            <person name="Alikhan N.F."/>
            <person name="Baker D."/>
            <person name="Gharbi K."/>
            <person name="Hall N."/>
            <person name="Watson M."/>
            <person name="Adriaenssens E.M."/>
            <person name="Foster-Nyarko E."/>
            <person name="Jarju S."/>
            <person name="Secka A."/>
            <person name="Antonio M."/>
            <person name="Oren A."/>
            <person name="Chaudhuri R.R."/>
            <person name="La Ragione R."/>
            <person name="Hildebrand F."/>
            <person name="Pallen M.J."/>
        </authorList>
    </citation>
    <scope>NUCLEOTIDE SEQUENCE</scope>
    <source>
        <strain evidence="1">4100</strain>
    </source>
</reference>